<feature type="compositionally biased region" description="Polar residues" evidence="1">
    <location>
        <begin position="38"/>
        <end position="47"/>
    </location>
</feature>
<evidence type="ECO:0000313" key="2">
    <source>
        <dbReference type="EnsemblMetazoa" id="XP_030854003"/>
    </source>
</evidence>
<dbReference type="Proteomes" id="UP000007110">
    <property type="component" value="Unassembled WGS sequence"/>
</dbReference>
<feature type="compositionally biased region" description="Polar residues" evidence="1">
    <location>
        <begin position="56"/>
        <end position="67"/>
    </location>
</feature>
<evidence type="ECO:0000256" key="1">
    <source>
        <dbReference type="SAM" id="MobiDB-lite"/>
    </source>
</evidence>
<reference evidence="2" key="2">
    <citation type="submission" date="2021-01" db="UniProtKB">
        <authorList>
            <consortium name="EnsemblMetazoa"/>
        </authorList>
    </citation>
    <scope>IDENTIFICATION</scope>
</reference>
<dbReference type="AlphaFoldDB" id="A0A7M7PNB0"/>
<sequence length="186" mass="20743">MLKSKKKVEERSNTVPDELMMSKRREYKNVMQKVVGRQGSTKGGRSSSPDRKQRQRQMLQEIRQNISEVRFETGEAIGAMGTDMNRMGKRLSRSSTTEADDEPNLPGDYGATDTLRMMKQLIIDQRDKEERESTAKAACSTPKPPADKVAKCRPASTTTTAEIAPCTSRTSNVVAADSDDIVVEER</sequence>
<name>A0A7M7PNB0_STRPU</name>
<feature type="region of interest" description="Disordered" evidence="1">
    <location>
        <begin position="126"/>
        <end position="159"/>
    </location>
</feature>
<dbReference type="EnsemblMetazoa" id="XM_030998143">
    <property type="protein sequence ID" value="XP_030854003"/>
    <property type="gene ID" value="LOC100892744"/>
</dbReference>
<dbReference type="OMA" id="NMRFRAN"/>
<feature type="region of interest" description="Disordered" evidence="1">
    <location>
        <begin position="1"/>
        <end position="111"/>
    </location>
</feature>
<accession>A0A7M7PNB0</accession>
<organism evidence="2 3">
    <name type="scientific">Strongylocentrotus purpuratus</name>
    <name type="common">Purple sea urchin</name>
    <dbReference type="NCBI Taxonomy" id="7668"/>
    <lineage>
        <taxon>Eukaryota</taxon>
        <taxon>Metazoa</taxon>
        <taxon>Echinodermata</taxon>
        <taxon>Eleutherozoa</taxon>
        <taxon>Echinozoa</taxon>
        <taxon>Echinoidea</taxon>
        <taxon>Euechinoidea</taxon>
        <taxon>Echinacea</taxon>
        <taxon>Camarodonta</taxon>
        <taxon>Echinidea</taxon>
        <taxon>Strongylocentrotidae</taxon>
        <taxon>Strongylocentrotus</taxon>
    </lineage>
</organism>
<reference evidence="3" key="1">
    <citation type="submission" date="2015-02" db="EMBL/GenBank/DDBJ databases">
        <title>Genome sequencing for Strongylocentrotus purpuratus.</title>
        <authorList>
            <person name="Murali S."/>
            <person name="Liu Y."/>
            <person name="Vee V."/>
            <person name="English A."/>
            <person name="Wang M."/>
            <person name="Skinner E."/>
            <person name="Han Y."/>
            <person name="Muzny D.M."/>
            <person name="Worley K.C."/>
            <person name="Gibbs R.A."/>
        </authorList>
    </citation>
    <scope>NUCLEOTIDE SEQUENCE</scope>
</reference>
<protein>
    <submittedName>
        <fullName evidence="2">Uncharacterized protein</fullName>
    </submittedName>
</protein>
<dbReference type="InParanoid" id="A0A7M7PNB0"/>
<keyword evidence="3" id="KW-1185">Reference proteome</keyword>
<proteinExistence type="predicted"/>
<dbReference type="OrthoDB" id="10070632at2759"/>
<dbReference type="RefSeq" id="XP_030854003.1">
    <property type="nucleotide sequence ID" value="XM_030998143.1"/>
</dbReference>
<dbReference type="GeneID" id="100892744"/>
<evidence type="ECO:0000313" key="3">
    <source>
        <dbReference type="Proteomes" id="UP000007110"/>
    </source>
</evidence>